<name>A0AAE4FT11_9CYAN</name>
<dbReference type="InterPro" id="IPR055346">
    <property type="entry name" value="Fe-S_cluster_assembly_SufBD"/>
</dbReference>
<dbReference type="InterPro" id="IPR000825">
    <property type="entry name" value="SUF_FeS_clus_asmbl_SufBD_core"/>
</dbReference>
<dbReference type="InterPro" id="IPR037284">
    <property type="entry name" value="SUF_FeS_clus_asmbl_SufBD_sf"/>
</dbReference>
<dbReference type="Pfam" id="PF19295">
    <property type="entry name" value="SufBD_N"/>
    <property type="match status" value="1"/>
</dbReference>
<dbReference type="Proteomes" id="UP001268256">
    <property type="component" value="Unassembled WGS sequence"/>
</dbReference>
<keyword evidence="5" id="KW-1185">Reference proteome</keyword>
<organism evidence="4 5">
    <name type="scientific">Pseudocalidococcus azoricus BACA0444</name>
    <dbReference type="NCBI Taxonomy" id="2918990"/>
    <lineage>
        <taxon>Bacteria</taxon>
        <taxon>Bacillati</taxon>
        <taxon>Cyanobacteriota</taxon>
        <taxon>Cyanophyceae</taxon>
        <taxon>Acaryochloridales</taxon>
        <taxon>Thermosynechococcaceae</taxon>
        <taxon>Pseudocalidococcus</taxon>
        <taxon>Pseudocalidococcus azoricus</taxon>
    </lineage>
</organism>
<accession>A0AAE4FT11</accession>
<evidence type="ECO:0000259" key="2">
    <source>
        <dbReference type="Pfam" id="PF01458"/>
    </source>
</evidence>
<evidence type="ECO:0000313" key="4">
    <source>
        <dbReference type="EMBL" id="MDS3861784.1"/>
    </source>
</evidence>
<dbReference type="AlphaFoldDB" id="A0AAE4FT11"/>
<reference evidence="5" key="1">
    <citation type="submission" date="2023-07" db="EMBL/GenBank/DDBJ databases">
        <authorList>
            <person name="Luz R."/>
            <person name="Cordeiro R."/>
            <person name="Fonseca A."/>
            <person name="Goncalves V."/>
        </authorList>
    </citation>
    <scope>NUCLEOTIDE SEQUENCE [LARGE SCALE GENOMIC DNA]</scope>
    <source>
        <strain evidence="5">BACA0444</strain>
    </source>
</reference>
<feature type="domain" description="SUF system FeS cluster assembly SufBD core" evidence="2">
    <location>
        <begin position="186"/>
        <end position="417"/>
    </location>
</feature>
<evidence type="ECO:0000259" key="3">
    <source>
        <dbReference type="Pfam" id="PF19295"/>
    </source>
</evidence>
<dbReference type="RefSeq" id="WP_322879013.1">
    <property type="nucleotide sequence ID" value="NZ_JAVMIP010000016.1"/>
</dbReference>
<dbReference type="EMBL" id="JAVMIP010000016">
    <property type="protein sequence ID" value="MDS3861784.1"/>
    <property type="molecule type" value="Genomic_DNA"/>
</dbReference>
<dbReference type="Pfam" id="PF01458">
    <property type="entry name" value="SUFBD_core"/>
    <property type="match status" value="1"/>
</dbReference>
<dbReference type="GO" id="GO:0016226">
    <property type="term" value="P:iron-sulfur cluster assembly"/>
    <property type="evidence" value="ECO:0007669"/>
    <property type="project" value="InterPro"/>
</dbReference>
<comment type="similarity">
    <text evidence="1">Belongs to the iron-sulfur cluster assembly SufBD family.</text>
</comment>
<feature type="domain" description="SUF system FeS cluster assembly SufBD N-terminal" evidence="3">
    <location>
        <begin position="37"/>
        <end position="172"/>
    </location>
</feature>
<proteinExistence type="inferred from homology"/>
<dbReference type="PANTHER" id="PTHR43575:SF1">
    <property type="entry name" value="PROTEIN ABCI7, CHLOROPLASTIC"/>
    <property type="match status" value="1"/>
</dbReference>
<protein>
    <submittedName>
        <fullName evidence="4">Fe-S cluster assembly protein SufD</fullName>
    </submittedName>
</protein>
<comment type="caution">
    <text evidence="4">The sequence shown here is derived from an EMBL/GenBank/DDBJ whole genome shotgun (WGS) entry which is preliminary data.</text>
</comment>
<dbReference type="PANTHER" id="PTHR43575">
    <property type="entry name" value="PROTEIN ABCI7, CHLOROPLASTIC"/>
    <property type="match status" value="1"/>
</dbReference>
<evidence type="ECO:0000313" key="5">
    <source>
        <dbReference type="Proteomes" id="UP001268256"/>
    </source>
</evidence>
<sequence length="448" mass="48405">MLHVIANSDSSTTTAHKTVTQLGDLLKLRQELDEVVLGQAGLATLRQLRQGAEDALHEQFIPTTRQEEWRFTDLSPITQAPFFPPVSPPDLATLPTQRIAEKHLRMVLVNGVYAPDLSDMGNSHAGVMVGNLAQARPETLALLGQLPGREEVFTALNTASCSDVLTIEVGAKVCPGFVIHLVFLSTATQATVIHPRVLVVLQPGSSLTLVEDYISGETDTSLTNAVTEIYLGNQAELDHTRIQRQAPTALHIGKTAISQAQHSQYSGHAIAWGGQLSRHNWDVHSNGPETTTILEGLTVTTGTQLADTHSGLIFSAPHCSSQQVNKCIVGGRGRAVFNGKIVVPQAAQMTDASQLSRNLLLSPKARIDTKPQLEIVADNVKCSHGATVSQLAEDDVFYLQSRGLDLQQARDLLIRAFAVELLDGFQIPSLAKELAQNILSHIHQVTEA</sequence>
<evidence type="ECO:0000256" key="1">
    <source>
        <dbReference type="ARBA" id="ARBA00043967"/>
    </source>
</evidence>
<dbReference type="InterPro" id="IPR045595">
    <property type="entry name" value="SufBD_N"/>
</dbReference>
<dbReference type="NCBIfam" id="TIGR01981">
    <property type="entry name" value="sufD"/>
    <property type="match status" value="1"/>
</dbReference>
<gene>
    <name evidence="4" type="primary">sufD</name>
    <name evidence="4" type="ORF">RIF25_13320</name>
</gene>
<dbReference type="SUPFAM" id="SSF101960">
    <property type="entry name" value="Stabilizer of iron transporter SufD"/>
    <property type="match status" value="1"/>
</dbReference>
<dbReference type="InterPro" id="IPR011542">
    <property type="entry name" value="SUF_FeS_clus_asmbl_SufD"/>
</dbReference>